<dbReference type="EMBL" id="JAXCLA010000010">
    <property type="protein sequence ID" value="MDY0748284.1"/>
    <property type="molecule type" value="Genomic_DNA"/>
</dbReference>
<keyword evidence="2" id="KW-0238">DNA-binding</keyword>
<dbReference type="PROSITE" id="PS01124">
    <property type="entry name" value="HTH_ARAC_FAMILY_2"/>
    <property type="match status" value="1"/>
</dbReference>
<evidence type="ECO:0000256" key="3">
    <source>
        <dbReference type="ARBA" id="ARBA00023159"/>
    </source>
</evidence>
<dbReference type="InterPro" id="IPR037923">
    <property type="entry name" value="HTH-like"/>
</dbReference>
<keyword evidence="1" id="KW-0805">Transcription regulation</keyword>
<dbReference type="RefSeq" id="WP_320426256.1">
    <property type="nucleotide sequence ID" value="NZ_JAXCLA010000010.1"/>
</dbReference>
<comment type="caution">
    <text evidence="6">The sequence shown here is derived from an EMBL/GenBank/DDBJ whole genome shotgun (WGS) entry which is preliminary data.</text>
</comment>
<evidence type="ECO:0000313" key="6">
    <source>
        <dbReference type="EMBL" id="MDY0748284.1"/>
    </source>
</evidence>
<keyword evidence="3" id="KW-0010">Activator</keyword>
<dbReference type="SUPFAM" id="SSF51215">
    <property type="entry name" value="Regulatory protein AraC"/>
    <property type="match status" value="1"/>
</dbReference>
<evidence type="ECO:0000259" key="5">
    <source>
        <dbReference type="PROSITE" id="PS01124"/>
    </source>
</evidence>
<keyword evidence="7" id="KW-1185">Reference proteome</keyword>
<proteinExistence type="predicted"/>
<dbReference type="Pfam" id="PF02311">
    <property type="entry name" value="AraC_binding"/>
    <property type="match status" value="1"/>
</dbReference>
<reference evidence="6 7" key="1">
    <citation type="submission" date="2023-11" db="EMBL/GenBank/DDBJ databases">
        <title>Paucibacter sp. nov., isolated from fresh soil in Korea.</title>
        <authorList>
            <person name="Le N.T.T."/>
        </authorList>
    </citation>
    <scope>NUCLEOTIDE SEQUENCE [LARGE SCALE GENOMIC DNA]</scope>
    <source>
        <strain evidence="6 7">R3-3</strain>
    </source>
</reference>
<evidence type="ECO:0000256" key="4">
    <source>
        <dbReference type="ARBA" id="ARBA00023163"/>
    </source>
</evidence>
<protein>
    <submittedName>
        <fullName evidence="6">AraC family transcriptional regulator</fullName>
    </submittedName>
</protein>
<accession>A0ABU5DQ94</accession>
<feature type="domain" description="HTH araC/xylS-type" evidence="5">
    <location>
        <begin position="174"/>
        <end position="271"/>
    </location>
</feature>
<keyword evidence="4" id="KW-0804">Transcription</keyword>
<dbReference type="PANTHER" id="PTHR43280">
    <property type="entry name" value="ARAC-FAMILY TRANSCRIPTIONAL REGULATOR"/>
    <property type="match status" value="1"/>
</dbReference>
<evidence type="ECO:0000256" key="1">
    <source>
        <dbReference type="ARBA" id="ARBA00023015"/>
    </source>
</evidence>
<dbReference type="PANTHER" id="PTHR43280:SF10">
    <property type="entry name" value="REGULATORY PROTEIN POCR"/>
    <property type="match status" value="1"/>
</dbReference>
<dbReference type="InterPro" id="IPR018060">
    <property type="entry name" value="HTH_AraC"/>
</dbReference>
<gene>
    <name evidence="6" type="ORF">SNE35_27550</name>
</gene>
<evidence type="ECO:0000256" key="2">
    <source>
        <dbReference type="ARBA" id="ARBA00023125"/>
    </source>
</evidence>
<evidence type="ECO:0000313" key="7">
    <source>
        <dbReference type="Proteomes" id="UP001285263"/>
    </source>
</evidence>
<sequence length="280" mass="30975">MNDNALSFVLPQSLQATNGGLFISRGVGQHPRRVIDSFELLYVKKGQLGIEEDGQQFLVGPEETLVLWPGREHGGSIPYTPDLHFFWAHFLLPTPKGKPRPSDLQLDVPQHARVARPEQMTGLFRRFLNEQELLGERQVPMSLMLMQMLWEVANSRAVGAAGPVADGSAAVLAARADELICTGFGGPISTSSIAQQLGCNSDYLGRVFRSIYRCTLTEAIHTRRLRQATALLAEGRATAAVAAQCGFDDIGYFRRLFKRSTGMTPQAYRRLHMRVHVNTG</sequence>
<dbReference type="Pfam" id="PF12833">
    <property type="entry name" value="HTH_18"/>
    <property type="match status" value="1"/>
</dbReference>
<dbReference type="Proteomes" id="UP001285263">
    <property type="component" value="Unassembled WGS sequence"/>
</dbReference>
<dbReference type="SUPFAM" id="SSF46689">
    <property type="entry name" value="Homeodomain-like"/>
    <property type="match status" value="1"/>
</dbReference>
<dbReference type="InterPro" id="IPR003313">
    <property type="entry name" value="AraC-bd"/>
</dbReference>
<dbReference type="InterPro" id="IPR009057">
    <property type="entry name" value="Homeodomain-like_sf"/>
</dbReference>
<dbReference type="Gene3D" id="1.10.10.60">
    <property type="entry name" value="Homeodomain-like"/>
    <property type="match status" value="1"/>
</dbReference>
<dbReference type="SMART" id="SM00342">
    <property type="entry name" value="HTH_ARAC"/>
    <property type="match status" value="1"/>
</dbReference>
<dbReference type="PRINTS" id="PR00032">
    <property type="entry name" value="HTHARAC"/>
</dbReference>
<organism evidence="6 7">
    <name type="scientific">Roseateles agri</name>
    <dbReference type="NCBI Taxonomy" id="3098619"/>
    <lineage>
        <taxon>Bacteria</taxon>
        <taxon>Pseudomonadati</taxon>
        <taxon>Pseudomonadota</taxon>
        <taxon>Betaproteobacteria</taxon>
        <taxon>Burkholderiales</taxon>
        <taxon>Sphaerotilaceae</taxon>
        <taxon>Roseateles</taxon>
    </lineage>
</organism>
<name>A0ABU5DQ94_9BURK</name>
<dbReference type="InterPro" id="IPR020449">
    <property type="entry name" value="Tscrpt_reg_AraC-type_HTH"/>
</dbReference>